<name>A0ACA9SPL8_9GLOM</name>
<reference evidence="1" key="1">
    <citation type="submission" date="2021-06" db="EMBL/GenBank/DDBJ databases">
        <authorList>
            <person name="Kallberg Y."/>
            <person name="Tangrot J."/>
            <person name="Rosling A."/>
        </authorList>
    </citation>
    <scope>NUCLEOTIDE SEQUENCE</scope>
    <source>
        <strain evidence="1">MA461A</strain>
    </source>
</reference>
<sequence length="55" mass="6303">MAEYSPLSTSEDQPTPQLQNKREFKINYLAIFFFLAIGITLWTSIPSLIYLFSGT</sequence>
<feature type="non-terminal residue" evidence="1">
    <location>
        <position position="55"/>
    </location>
</feature>
<proteinExistence type="predicted"/>
<organism evidence="1 2">
    <name type="scientific">Racocetra persica</name>
    <dbReference type="NCBI Taxonomy" id="160502"/>
    <lineage>
        <taxon>Eukaryota</taxon>
        <taxon>Fungi</taxon>
        <taxon>Fungi incertae sedis</taxon>
        <taxon>Mucoromycota</taxon>
        <taxon>Glomeromycotina</taxon>
        <taxon>Glomeromycetes</taxon>
        <taxon>Diversisporales</taxon>
        <taxon>Gigasporaceae</taxon>
        <taxon>Racocetra</taxon>
    </lineage>
</organism>
<evidence type="ECO:0000313" key="2">
    <source>
        <dbReference type="Proteomes" id="UP000789920"/>
    </source>
</evidence>
<dbReference type="EMBL" id="CAJVQC010148054">
    <property type="protein sequence ID" value="CAG8845732.1"/>
    <property type="molecule type" value="Genomic_DNA"/>
</dbReference>
<gene>
    <name evidence="1" type="ORF">RPERSI_LOCUS33798</name>
</gene>
<protein>
    <submittedName>
        <fullName evidence="1">7859_t:CDS:1</fullName>
    </submittedName>
</protein>
<evidence type="ECO:0000313" key="1">
    <source>
        <dbReference type="EMBL" id="CAG8845732.1"/>
    </source>
</evidence>
<dbReference type="Proteomes" id="UP000789920">
    <property type="component" value="Unassembled WGS sequence"/>
</dbReference>
<accession>A0ACA9SPL8</accession>
<comment type="caution">
    <text evidence="1">The sequence shown here is derived from an EMBL/GenBank/DDBJ whole genome shotgun (WGS) entry which is preliminary data.</text>
</comment>
<keyword evidence="2" id="KW-1185">Reference proteome</keyword>